<dbReference type="Pfam" id="PF00589">
    <property type="entry name" value="Phage_integrase"/>
    <property type="match status" value="1"/>
</dbReference>
<dbReference type="InterPro" id="IPR058717">
    <property type="entry name" value="Phage_L5_Integrase_N"/>
</dbReference>
<dbReference type="EMBL" id="CP009215">
    <property type="protein sequence ID" value="AIL96386.1"/>
    <property type="molecule type" value="Genomic_DNA"/>
</dbReference>
<evidence type="ECO:0000256" key="2">
    <source>
        <dbReference type="ARBA" id="ARBA00023125"/>
    </source>
</evidence>
<evidence type="ECO:0000259" key="6">
    <source>
        <dbReference type="PROSITE" id="PS51900"/>
    </source>
</evidence>
<dbReference type="InterPro" id="IPR010998">
    <property type="entry name" value="Integrase_recombinase_N"/>
</dbReference>
<dbReference type="SUPFAM" id="SSF56349">
    <property type="entry name" value="DNA breaking-rejoining enzymes"/>
    <property type="match status" value="1"/>
</dbReference>
<dbReference type="GO" id="GO:0015074">
    <property type="term" value="P:DNA integration"/>
    <property type="evidence" value="ECO:0007669"/>
    <property type="project" value="InterPro"/>
</dbReference>
<dbReference type="AlphaFoldDB" id="A0A077HIV6"/>
<dbReference type="Gene3D" id="1.10.443.10">
    <property type="entry name" value="Intergrase catalytic core"/>
    <property type="match status" value="1"/>
</dbReference>
<sequence length="408" mass="45762">MARRRTWGKITKKRTRFYAEYTGPDSKRHTPGHSFATRGDAEGWLAHERRLIDLDAWEPPTTRAAKAEADGITVGEWLETYLEILTSRLKPSTLQSYRREVHNRILAPLPPGDSDPRVVGLKNIPLTRLTTADVYKWWDGLQAAYPDAKTTNQHAYKRLRAACAEAVRREMIDANPAAVREAGKRVQAQEKYLPEDWELAAILDHMDAAYKPLTSLILHHGARIGEAIAVEVEDVTVTPRPVPWLPKVAVAVRQNAQRLTIDGKTRMVVMSTPKTSAGRRTIPIMDADAPLFLAHLWAHDGLATLVETDRGTRKMVLLTRTATGQMVMDTSYRSILNRVKRRAGVDAGINPHTGRNWLITRLAEQGAHLKEIGALLGQDDVSTILDVYMKVRSGRTDELMERVSATLR</sequence>
<dbReference type="CDD" id="cd00397">
    <property type="entry name" value="DNA_BRE_C"/>
    <property type="match status" value="1"/>
</dbReference>
<comment type="similarity">
    <text evidence="1">Belongs to the 'phage' integrase family.</text>
</comment>
<name>A0A077HIV6_9CORY</name>
<keyword evidence="2 4" id="KW-0238">DNA-binding</keyword>
<geneLocation type="plasmid" evidence="8">
    <name>unnamed</name>
</geneLocation>
<dbReference type="KEGG" id="cuv:CUREI_11425"/>
<dbReference type="InterPro" id="IPR050090">
    <property type="entry name" value="Tyrosine_recombinase_XerCD"/>
</dbReference>
<evidence type="ECO:0000313" key="9">
    <source>
        <dbReference type="Proteomes" id="UP000028939"/>
    </source>
</evidence>
<dbReference type="Pfam" id="PF26003">
    <property type="entry name" value="Integrase_N_phage"/>
    <property type="match status" value="1"/>
</dbReference>
<dbReference type="RefSeq" id="WP_038610169.1">
    <property type="nucleotide sequence ID" value="NZ_CP009215.1"/>
</dbReference>
<dbReference type="PROSITE" id="PS51900">
    <property type="entry name" value="CB"/>
    <property type="match status" value="1"/>
</dbReference>
<dbReference type="InterPro" id="IPR044068">
    <property type="entry name" value="CB"/>
</dbReference>
<dbReference type="Proteomes" id="UP000028939">
    <property type="component" value="Chromosome"/>
</dbReference>
<proteinExistence type="inferred from homology"/>
<dbReference type="OrthoDB" id="1822491at2"/>
<dbReference type="InterPro" id="IPR002104">
    <property type="entry name" value="Integrase_catalytic"/>
</dbReference>
<feature type="domain" description="Tyr recombinase" evidence="5">
    <location>
        <begin position="188"/>
        <end position="401"/>
    </location>
</feature>
<dbReference type="PROSITE" id="PS51898">
    <property type="entry name" value="TYR_RECOMBINASE"/>
    <property type="match status" value="1"/>
</dbReference>
<dbReference type="PANTHER" id="PTHR30349:SF41">
    <property type="entry name" value="INTEGRASE_RECOMBINASE PROTEIN MJ0367-RELATED"/>
    <property type="match status" value="1"/>
</dbReference>
<protein>
    <submittedName>
        <fullName evidence="7">Integrase</fullName>
    </submittedName>
</protein>
<feature type="domain" description="Core-binding (CB)" evidence="6">
    <location>
        <begin position="72"/>
        <end position="167"/>
    </location>
</feature>
<keyword evidence="3" id="KW-0233">DNA recombination</keyword>
<evidence type="ECO:0000313" key="8">
    <source>
        <dbReference type="EMBL" id="AIL97790.1"/>
    </source>
</evidence>
<dbReference type="EMBL" id="CP009216">
    <property type="protein sequence ID" value="AIL97790.1"/>
    <property type="molecule type" value="Genomic_DNA"/>
</dbReference>
<keyword evidence="9" id="KW-1185">Reference proteome</keyword>
<dbReference type="Proteomes" id="UP000028939">
    <property type="component" value="Plasmid unnamed"/>
</dbReference>
<evidence type="ECO:0000256" key="4">
    <source>
        <dbReference type="PROSITE-ProRule" id="PRU01248"/>
    </source>
</evidence>
<dbReference type="PANTHER" id="PTHR30349">
    <property type="entry name" value="PHAGE INTEGRASE-RELATED"/>
    <property type="match status" value="1"/>
</dbReference>
<dbReference type="KEGG" id="cuv:CUREI_02890"/>
<evidence type="ECO:0000256" key="3">
    <source>
        <dbReference type="ARBA" id="ARBA00023172"/>
    </source>
</evidence>
<dbReference type="InterPro" id="IPR011010">
    <property type="entry name" value="DNA_brk_join_enz"/>
</dbReference>
<dbReference type="InterPro" id="IPR013762">
    <property type="entry name" value="Integrase-like_cat_sf"/>
</dbReference>
<evidence type="ECO:0000313" key="7">
    <source>
        <dbReference type="EMBL" id="AIL96386.1"/>
    </source>
</evidence>
<evidence type="ECO:0000256" key="1">
    <source>
        <dbReference type="ARBA" id="ARBA00008857"/>
    </source>
</evidence>
<reference evidence="7 9" key="1">
    <citation type="submission" date="2014-08" db="EMBL/GenBank/DDBJ databases">
        <title>Complete genome sequence of Corynebacterium ureicelerivorans DSM 45051, a lipophilic and urea-splitting isolate from a blood culture of a septicaemia patient.</title>
        <authorList>
            <person name="Tippelt A."/>
            <person name="Albersmeier A."/>
            <person name="Brinkrolf K."/>
            <person name="Ruckert C."/>
            <person name="Tauch A."/>
        </authorList>
    </citation>
    <scope>NUCLEOTIDE SEQUENCE [LARGE SCALE GENOMIC DNA]</scope>
    <source>
        <strain evidence="7 9">IMMIB RIV-2301</strain>
        <plasmid evidence="9">Plasmid unnamed</plasmid>
        <plasmid evidence="8">unnamed</plasmid>
    </source>
</reference>
<accession>A0A077HIV6</accession>
<gene>
    <name evidence="7" type="ORF">CUREI_02890</name>
    <name evidence="8" type="ORF">CUREI_11425</name>
</gene>
<dbReference type="HOGENOM" id="CLU_027562_17_5_11"/>
<dbReference type="GO" id="GO:0006310">
    <property type="term" value="P:DNA recombination"/>
    <property type="evidence" value="ECO:0007669"/>
    <property type="project" value="UniProtKB-KW"/>
</dbReference>
<keyword evidence="8" id="KW-0614">Plasmid</keyword>
<evidence type="ECO:0000259" key="5">
    <source>
        <dbReference type="PROSITE" id="PS51898"/>
    </source>
</evidence>
<dbReference type="Gene3D" id="1.10.150.130">
    <property type="match status" value="1"/>
</dbReference>
<organism evidence="7 9">
    <name type="scientific">Corynebacterium ureicelerivorans</name>
    <dbReference type="NCBI Taxonomy" id="401472"/>
    <lineage>
        <taxon>Bacteria</taxon>
        <taxon>Bacillati</taxon>
        <taxon>Actinomycetota</taxon>
        <taxon>Actinomycetes</taxon>
        <taxon>Mycobacteriales</taxon>
        <taxon>Corynebacteriaceae</taxon>
        <taxon>Corynebacterium</taxon>
    </lineage>
</organism>
<dbReference type="GO" id="GO:0003677">
    <property type="term" value="F:DNA binding"/>
    <property type="evidence" value="ECO:0007669"/>
    <property type="project" value="UniProtKB-UniRule"/>
</dbReference>